<dbReference type="Proteomes" id="UP000275027">
    <property type="component" value="Unassembled WGS sequence"/>
</dbReference>
<organism evidence="2 4">
    <name type="scientific">Flavobacterium lindanitolerans</name>
    <dbReference type="NCBI Taxonomy" id="428988"/>
    <lineage>
        <taxon>Bacteria</taxon>
        <taxon>Pseudomonadati</taxon>
        <taxon>Bacteroidota</taxon>
        <taxon>Flavobacteriia</taxon>
        <taxon>Flavobacteriales</taxon>
        <taxon>Flavobacteriaceae</taxon>
        <taxon>Flavobacterium</taxon>
    </lineage>
</organism>
<dbReference type="Proteomes" id="UP000233767">
    <property type="component" value="Unassembled WGS sequence"/>
</dbReference>
<protein>
    <recommendedName>
        <fullName evidence="5">KTSC domain-containing protein</fullName>
    </recommendedName>
</protein>
<dbReference type="AlphaFoldDB" id="A0A497UP11"/>
<dbReference type="EMBL" id="PJND01000008">
    <property type="protein sequence ID" value="PKW21124.1"/>
    <property type="molecule type" value="Genomic_DNA"/>
</dbReference>
<evidence type="ECO:0000313" key="1">
    <source>
        <dbReference type="EMBL" id="PKW21124.1"/>
    </source>
</evidence>
<keyword evidence="3" id="KW-1185">Reference proteome</keyword>
<reference evidence="1 3" key="1">
    <citation type="submission" date="2017-12" db="EMBL/GenBank/DDBJ databases">
        <title>Genomic Encyclopedia of Type Strains, Phase III (KMG-III): the genomes of soil and plant-associated and newly described type strains.</title>
        <authorList>
            <person name="Whitman W."/>
        </authorList>
    </citation>
    <scope>NUCLEOTIDE SEQUENCE [LARGE SCALE GENOMIC DNA]</scope>
    <source>
        <strain evidence="1 3">IP-10</strain>
    </source>
</reference>
<evidence type="ECO:0008006" key="5">
    <source>
        <dbReference type="Google" id="ProtNLM"/>
    </source>
</evidence>
<sequence length="76" mass="8548">MMVTYKNSSGQSGIKAYEIVPEGIAVQFMDGDIYLYTYASTGKEAVEKMKKLAVSGKKLATYISQNVQDKFEKRLR</sequence>
<gene>
    <name evidence="1" type="ORF">B0G92_2408</name>
    <name evidence="2" type="ORF">CLV50_1642</name>
</gene>
<dbReference type="EMBL" id="RCCB01000011">
    <property type="protein sequence ID" value="RLJ30238.1"/>
    <property type="molecule type" value="Genomic_DNA"/>
</dbReference>
<reference evidence="2 4" key="2">
    <citation type="submission" date="2018-10" db="EMBL/GenBank/DDBJ databases">
        <title>Genomic Encyclopedia of Archaeal and Bacterial Type Strains, Phase II (KMG-II): from individual species to whole genera.</title>
        <authorList>
            <person name="Goeker M."/>
        </authorList>
    </citation>
    <scope>NUCLEOTIDE SEQUENCE [LARGE SCALE GENOMIC DNA]</scope>
    <source>
        <strain evidence="2 4">DSM 21886</strain>
    </source>
</reference>
<comment type="caution">
    <text evidence="2">The sequence shown here is derived from an EMBL/GenBank/DDBJ whole genome shotgun (WGS) entry which is preliminary data.</text>
</comment>
<proteinExistence type="predicted"/>
<evidence type="ECO:0000313" key="3">
    <source>
        <dbReference type="Proteomes" id="UP000233767"/>
    </source>
</evidence>
<evidence type="ECO:0000313" key="2">
    <source>
        <dbReference type="EMBL" id="RLJ30238.1"/>
    </source>
</evidence>
<dbReference type="RefSeq" id="WP_245867842.1">
    <property type="nucleotide sequence ID" value="NZ_JAPJOL010000099.1"/>
</dbReference>
<name>A0A497UP11_9FLAO</name>
<accession>A0A497UP11</accession>
<evidence type="ECO:0000313" key="4">
    <source>
        <dbReference type="Proteomes" id="UP000275027"/>
    </source>
</evidence>